<feature type="region of interest" description="Disordered" evidence="1">
    <location>
        <begin position="1"/>
        <end position="40"/>
    </location>
</feature>
<dbReference type="RefSeq" id="WP_309955002.1">
    <property type="nucleotide sequence ID" value="NZ_JAVDUJ010000001.1"/>
</dbReference>
<evidence type="ECO:0008006" key="4">
    <source>
        <dbReference type="Google" id="ProtNLM"/>
    </source>
</evidence>
<dbReference type="InterPro" id="IPR022183">
    <property type="entry name" value="DUF3710"/>
</dbReference>
<keyword evidence="3" id="KW-1185">Reference proteome</keyword>
<evidence type="ECO:0000256" key="1">
    <source>
        <dbReference type="SAM" id="MobiDB-lite"/>
    </source>
</evidence>
<evidence type="ECO:0000313" key="2">
    <source>
        <dbReference type="EMBL" id="MDR6938854.1"/>
    </source>
</evidence>
<sequence length="222" mass="23869">MALFSRKKQSKAESAQTNEVQLDAPFAATNGADSADASAPVAEKFSRADGPFDAAELAGPGNRLEAGSLWLPVTPDTRLQFSTDERQETILGVVYLMEDSALQLQAFAAPKSRGIWDQVRLDMRTSIAQQGGSSQEVDGPFGKELMAMMPLAESQNFAPHRFLGIDGPRWLLRATLYGRAGADPQAAAPLIAILQNIAVNRGADPLVPRSLLPLQLPQLSQE</sequence>
<proteinExistence type="predicted"/>
<accession>A0ABU1T0N3</accession>
<gene>
    <name evidence="2" type="ORF">J2S36_000397</name>
</gene>
<comment type="caution">
    <text evidence="2">The sequence shown here is derived from an EMBL/GenBank/DDBJ whole genome shotgun (WGS) entry which is preliminary data.</text>
</comment>
<dbReference type="Pfam" id="PF12502">
    <property type="entry name" value="DUF3710"/>
    <property type="match status" value="1"/>
</dbReference>
<name>A0ABU1T0N3_9ACTO</name>
<organism evidence="2 3">
    <name type="scientific">Arcanobacterium hippocoleae</name>
    <dbReference type="NCBI Taxonomy" id="149017"/>
    <lineage>
        <taxon>Bacteria</taxon>
        <taxon>Bacillati</taxon>
        <taxon>Actinomycetota</taxon>
        <taxon>Actinomycetes</taxon>
        <taxon>Actinomycetales</taxon>
        <taxon>Actinomycetaceae</taxon>
        <taxon>Arcanobacterium</taxon>
    </lineage>
</organism>
<protein>
    <recommendedName>
        <fullName evidence="4">DUF3710 domain-containing protein</fullName>
    </recommendedName>
</protein>
<dbReference type="Proteomes" id="UP001266099">
    <property type="component" value="Unassembled WGS sequence"/>
</dbReference>
<dbReference type="EMBL" id="JAVDUJ010000001">
    <property type="protein sequence ID" value="MDR6938854.1"/>
    <property type="molecule type" value="Genomic_DNA"/>
</dbReference>
<reference evidence="2 3" key="1">
    <citation type="submission" date="2023-07" db="EMBL/GenBank/DDBJ databases">
        <title>Sequencing the genomes of 1000 actinobacteria strains.</title>
        <authorList>
            <person name="Klenk H.-P."/>
        </authorList>
    </citation>
    <scope>NUCLEOTIDE SEQUENCE [LARGE SCALE GENOMIC DNA]</scope>
    <source>
        <strain evidence="2 3">DSM 15539</strain>
    </source>
</reference>
<evidence type="ECO:0000313" key="3">
    <source>
        <dbReference type="Proteomes" id="UP001266099"/>
    </source>
</evidence>